<dbReference type="RefSeq" id="WP_307242777.1">
    <property type="nucleotide sequence ID" value="NZ_JAUSQZ010000001.1"/>
</dbReference>
<reference evidence="3 4" key="1">
    <citation type="submission" date="2023-07" db="EMBL/GenBank/DDBJ databases">
        <title>Sequencing the genomes of 1000 actinobacteria strains.</title>
        <authorList>
            <person name="Klenk H.-P."/>
        </authorList>
    </citation>
    <scope>NUCLEOTIDE SEQUENCE [LARGE SCALE GENOMIC DNA]</scope>
    <source>
        <strain evidence="3 4">DSM 44388</strain>
    </source>
</reference>
<keyword evidence="2" id="KW-1133">Transmembrane helix</keyword>
<keyword evidence="4" id="KW-1185">Reference proteome</keyword>
<keyword evidence="2" id="KW-0812">Transmembrane</keyword>
<evidence type="ECO:0000256" key="2">
    <source>
        <dbReference type="SAM" id="Phobius"/>
    </source>
</evidence>
<proteinExistence type="predicted"/>
<feature type="region of interest" description="Disordered" evidence="1">
    <location>
        <begin position="61"/>
        <end position="129"/>
    </location>
</feature>
<comment type="caution">
    <text evidence="3">The sequence shown here is derived from an EMBL/GenBank/DDBJ whole genome shotgun (WGS) entry which is preliminary data.</text>
</comment>
<evidence type="ECO:0000256" key="1">
    <source>
        <dbReference type="SAM" id="MobiDB-lite"/>
    </source>
</evidence>
<evidence type="ECO:0000313" key="4">
    <source>
        <dbReference type="Proteomes" id="UP001235712"/>
    </source>
</evidence>
<evidence type="ECO:0000313" key="3">
    <source>
        <dbReference type="EMBL" id="MDP9827101.1"/>
    </source>
</evidence>
<keyword evidence="2" id="KW-0472">Membrane</keyword>
<feature type="transmembrane region" description="Helical" evidence="2">
    <location>
        <begin position="37"/>
        <end position="55"/>
    </location>
</feature>
<feature type="compositionally biased region" description="Basic and acidic residues" evidence="1">
    <location>
        <begin position="108"/>
        <end position="129"/>
    </location>
</feature>
<accession>A0ABT9P3F9</accession>
<name>A0ABT9P3F9_9ACTN</name>
<evidence type="ECO:0008006" key="5">
    <source>
        <dbReference type="Google" id="ProtNLM"/>
    </source>
</evidence>
<protein>
    <recommendedName>
        <fullName evidence="5">Phospholipase D-like protein</fullName>
    </recommendedName>
</protein>
<dbReference type="EMBL" id="JAUSQZ010000001">
    <property type="protein sequence ID" value="MDP9827101.1"/>
    <property type="molecule type" value="Genomic_DNA"/>
</dbReference>
<organism evidence="3 4">
    <name type="scientific">Kineosporia succinea</name>
    <dbReference type="NCBI Taxonomy" id="84632"/>
    <lineage>
        <taxon>Bacteria</taxon>
        <taxon>Bacillati</taxon>
        <taxon>Actinomycetota</taxon>
        <taxon>Actinomycetes</taxon>
        <taxon>Kineosporiales</taxon>
        <taxon>Kineosporiaceae</taxon>
        <taxon>Kineosporia</taxon>
    </lineage>
</organism>
<gene>
    <name evidence="3" type="ORF">J2S57_002850</name>
</gene>
<dbReference type="Proteomes" id="UP001235712">
    <property type="component" value="Unassembled WGS sequence"/>
</dbReference>
<sequence length="129" mass="14226">MLLTALPALLYIGLIVYSVFDVMQTPPDELHRLTRGQWVAVVLVVPLFGAVFWLLTSGPRRGRHEHAPGHPSGTGWAAEGMTQYPVGPDDDPDFIAGLARAQRKRTLTRPDDDSEAKAKPPKKNDETEN</sequence>